<keyword evidence="3" id="KW-0614">Plasmid</keyword>
<dbReference type="InterPro" id="IPR000601">
    <property type="entry name" value="PKD_dom"/>
</dbReference>
<evidence type="ECO:0000313" key="4">
    <source>
        <dbReference type="Proteomes" id="UP000318483"/>
    </source>
</evidence>
<geneLocation type="plasmid" evidence="3 4">
    <name>unnamed2</name>
</geneLocation>
<dbReference type="KEGG" id="lit:FPZ52_14800"/>
<evidence type="ECO:0000256" key="1">
    <source>
        <dbReference type="SAM" id="MobiDB-lite"/>
    </source>
</evidence>
<dbReference type="AlphaFoldDB" id="A0A5B8J197"/>
<dbReference type="Gene3D" id="2.160.20.10">
    <property type="entry name" value="Single-stranded right-handed beta-helix, Pectin lyase-like"/>
    <property type="match status" value="1"/>
</dbReference>
<feature type="domain" description="PKD" evidence="2">
    <location>
        <begin position="396"/>
        <end position="459"/>
    </location>
</feature>
<organism evidence="3 4">
    <name type="scientific">Qingshengfaniella alkalisoli</name>
    <dbReference type="NCBI Taxonomy" id="2599296"/>
    <lineage>
        <taxon>Bacteria</taxon>
        <taxon>Pseudomonadati</taxon>
        <taxon>Pseudomonadota</taxon>
        <taxon>Alphaproteobacteria</taxon>
        <taxon>Rhodobacterales</taxon>
        <taxon>Paracoccaceae</taxon>
        <taxon>Qingshengfaniella</taxon>
    </lineage>
</organism>
<dbReference type="InterPro" id="IPR012334">
    <property type="entry name" value="Pectin_lyas_fold"/>
</dbReference>
<dbReference type="SUPFAM" id="SSF49299">
    <property type="entry name" value="PKD domain"/>
    <property type="match status" value="1"/>
</dbReference>
<evidence type="ECO:0000313" key="3">
    <source>
        <dbReference type="EMBL" id="QDY70961.1"/>
    </source>
</evidence>
<reference evidence="3 4" key="1">
    <citation type="submission" date="2019-07" db="EMBL/GenBank/DDBJ databases">
        <title>Litoreibacter alkalisoli sp. nov., isolated from saline-alkaline soil.</title>
        <authorList>
            <person name="Wang S."/>
            <person name="Xu L."/>
            <person name="Xing Y.-T."/>
            <person name="Sun J.-Q."/>
        </authorList>
    </citation>
    <scope>NUCLEOTIDE SEQUENCE [LARGE SCALE GENOMIC DNA]</scope>
    <source>
        <strain evidence="3 4">LN3S51</strain>
        <plasmid evidence="3 4">unnamed2</plasmid>
    </source>
</reference>
<name>A0A5B8J197_9RHOB</name>
<protein>
    <recommendedName>
        <fullName evidence="2">PKD domain-containing protein</fullName>
    </recommendedName>
</protein>
<dbReference type="Pfam" id="PF13385">
    <property type="entry name" value="Laminin_G_3"/>
    <property type="match status" value="2"/>
</dbReference>
<proteinExistence type="predicted"/>
<dbReference type="InterPro" id="IPR035986">
    <property type="entry name" value="PKD_dom_sf"/>
</dbReference>
<dbReference type="SUPFAM" id="SSF49899">
    <property type="entry name" value="Concanavalin A-like lectins/glucanases"/>
    <property type="match status" value="2"/>
</dbReference>
<dbReference type="Pfam" id="PF13229">
    <property type="entry name" value="Beta_helix"/>
    <property type="match status" value="1"/>
</dbReference>
<dbReference type="Gene3D" id="2.60.120.200">
    <property type="match status" value="2"/>
</dbReference>
<dbReference type="InterPro" id="IPR013320">
    <property type="entry name" value="ConA-like_dom_sf"/>
</dbReference>
<dbReference type="EMBL" id="CP042263">
    <property type="protein sequence ID" value="QDY70961.1"/>
    <property type="molecule type" value="Genomic_DNA"/>
</dbReference>
<dbReference type="InterPro" id="IPR039448">
    <property type="entry name" value="Beta_helix"/>
</dbReference>
<dbReference type="InterPro" id="IPR011050">
    <property type="entry name" value="Pectin_lyase_fold/virulence"/>
</dbReference>
<dbReference type="RefSeq" id="WP_146366377.1">
    <property type="nucleotide sequence ID" value="NZ_CP042263.1"/>
</dbReference>
<dbReference type="Proteomes" id="UP000318483">
    <property type="component" value="Plasmid unnamed2"/>
</dbReference>
<sequence>MSIDDGQTILVRNSSDLDAAVRALAGTGGAIQLDSDAGPYWIHLKDIDAASEIVITSSDPTKMAEVHTATVIDSKNLSLRELAIVPKNEDPYLGDGSAVAIYGSSDIRFEQNTLRGIGDGKAGIEEGVTSSHDAILIRDSKNVTASDNTLSHFWHGITVMDSFDTTLSGNNITKMQGDIFRLAGADGALLTDNKVYDLYGSAAWANHDDIVQFWGPNINVPNRDITISGNYFNSGDTQYQGIYGSNVRSGFEFTNFVVENNLVVVSAHHGISINGVNGVLIRNNTVLDNADSFAQDWAGQPLQTHTPYISANGSSNVTVTDNVGQLKWSLLPDDVVASGNLGPHYTDREATLYIDNLFTAAGEGGPRDIRDYMVIPGSAADGLGAPMTWEANLPEGIAAIIRHAPDGRQSQTIHFMAYDADPSLTYRWSFSDGSHYEGSEIWKLFAVAGPQTVTLDTYDGDLLLDSTTRIEDVYSAILLDVDFEGGIVDASGSETLVGGKNGPQLLTVAQGPSGSTDTALNLQWDDAFVIQRDNDFMQNMDAFSLALDLRRTDLSQGGFILGTGHSIEVYLQANGALSIMAATEADGKKWTSTAPTALDDTEWHRISFSYDGRDGSGLVIRIDDSEVASLPLTGELLFVNRDFTIGSRYNRDALPSQIDNIRMVDYPTSNDSDIYNTAAVLSSLNDLTEEGGDDTPPPDNGNGGTPENGKMLHEVLVADPAIYASWFDFEGSLSSSAGAGTTLEEWKSTQATYDDGSLAFGGGWKESVRLSRDIEQTHQMDAFTLAWTMAIEQDSGDASGMVIEFPRVMSLFYREGTGFEMAIETDGRHGSSVIQTDILDDGDFHKMVMSYTGDELVFYGDGEKLGGIDADGLTAPHSYHGLHLGSAWNHSFDGRVDDFLFADAEVTASQVAADHDYFLA</sequence>
<evidence type="ECO:0000259" key="2">
    <source>
        <dbReference type="PROSITE" id="PS50093"/>
    </source>
</evidence>
<dbReference type="SUPFAM" id="SSF51126">
    <property type="entry name" value="Pectin lyase-like"/>
    <property type="match status" value="1"/>
</dbReference>
<dbReference type="PROSITE" id="PS50093">
    <property type="entry name" value="PKD"/>
    <property type="match status" value="1"/>
</dbReference>
<dbReference type="SMART" id="SM00710">
    <property type="entry name" value="PbH1"/>
    <property type="match status" value="6"/>
</dbReference>
<dbReference type="InterPro" id="IPR006626">
    <property type="entry name" value="PbH1"/>
</dbReference>
<dbReference type="OrthoDB" id="3938151at2"/>
<accession>A0A5B8J197</accession>
<feature type="region of interest" description="Disordered" evidence="1">
    <location>
        <begin position="687"/>
        <end position="709"/>
    </location>
</feature>
<gene>
    <name evidence="3" type="ORF">FPZ52_14800</name>
</gene>
<keyword evidence="4" id="KW-1185">Reference proteome</keyword>